<evidence type="ECO:0000313" key="2">
    <source>
        <dbReference type="Proteomes" id="UP001523262"/>
    </source>
</evidence>
<organism evidence="1 2">
    <name type="scientific">Neobacillus pocheonensis</name>
    <dbReference type="NCBI Taxonomy" id="363869"/>
    <lineage>
        <taxon>Bacteria</taxon>
        <taxon>Bacillati</taxon>
        <taxon>Bacillota</taxon>
        <taxon>Bacilli</taxon>
        <taxon>Bacillales</taxon>
        <taxon>Bacillaceae</taxon>
        <taxon>Neobacillus</taxon>
    </lineage>
</organism>
<protein>
    <submittedName>
        <fullName evidence="1">Uncharacterized protein</fullName>
    </submittedName>
</protein>
<keyword evidence="2" id="KW-1185">Reference proteome</keyword>
<evidence type="ECO:0000313" key="1">
    <source>
        <dbReference type="EMBL" id="MCM2532190.1"/>
    </source>
</evidence>
<proteinExistence type="predicted"/>
<comment type="caution">
    <text evidence="1">The sequence shown here is derived from an EMBL/GenBank/DDBJ whole genome shotgun (WGS) entry which is preliminary data.</text>
</comment>
<reference evidence="1 2" key="1">
    <citation type="submission" date="2022-06" db="EMBL/GenBank/DDBJ databases">
        <authorList>
            <person name="Jeon C.O."/>
        </authorList>
    </citation>
    <scope>NUCLEOTIDE SEQUENCE [LARGE SCALE GENOMIC DNA]</scope>
    <source>
        <strain evidence="1 2">KCTC 13943</strain>
    </source>
</reference>
<name>A0ABT0W7Z2_9BACI</name>
<sequence length="92" mass="10321">MLDQREIRIMGTKVKAYLESFASALELVPLSIGWTLDPISGDPRIVYSDRNLIKVEGNGEFTLTVLVIFHCLFTGGPVSCIKQFTSNELFRI</sequence>
<gene>
    <name evidence="1" type="ORF">NDK43_06980</name>
</gene>
<dbReference type="Proteomes" id="UP001523262">
    <property type="component" value="Unassembled WGS sequence"/>
</dbReference>
<dbReference type="EMBL" id="JAMQCR010000001">
    <property type="protein sequence ID" value="MCM2532190.1"/>
    <property type="molecule type" value="Genomic_DNA"/>
</dbReference>
<accession>A0ABT0W7Z2</accession>